<evidence type="ECO:0000313" key="6">
    <source>
        <dbReference type="EMBL" id="QNS26324.1"/>
    </source>
</evidence>
<keyword evidence="2 4" id="KW-0328">Glycosyltransferase</keyword>
<keyword evidence="5" id="KW-1133">Transmembrane helix</keyword>
<comment type="similarity">
    <text evidence="1 4">Belongs to the UDP-glycosyltransferase family.</text>
</comment>
<feature type="chain" id="PRO_5029033048" description="UDP-glucuronosyltransferase" evidence="5">
    <location>
        <begin position="22"/>
        <end position="523"/>
    </location>
</feature>
<keyword evidence="5" id="KW-0472">Membrane</keyword>
<feature type="signal peptide" evidence="5">
    <location>
        <begin position="1"/>
        <end position="21"/>
    </location>
</feature>
<feature type="transmembrane region" description="Helical" evidence="5">
    <location>
        <begin position="485"/>
        <end position="512"/>
    </location>
</feature>
<reference evidence="6" key="1">
    <citation type="submission" date="2020-03" db="EMBL/GenBank/DDBJ databases">
        <title>Analysis of the UDP-glycosyltransferase gene family in the antennae of Ostrinia furnacalis.</title>
        <authorList>
            <person name="Liu S."/>
        </authorList>
    </citation>
    <scope>NUCLEOTIDE SEQUENCE</scope>
    <source>
        <strain evidence="6">HF</strain>
    </source>
</reference>
<dbReference type="InterPro" id="IPR002213">
    <property type="entry name" value="UDP_glucos_trans"/>
</dbReference>
<dbReference type="EMBL" id="MT215180">
    <property type="protein sequence ID" value="QNS26324.1"/>
    <property type="molecule type" value="mRNA"/>
</dbReference>
<sequence length="523" mass="59928">MASVMKVLLLISIVLVQKHEGARILAVFPIPSISHQVVFRPLLLELAQRGHDVTVVTPDPVFTNEKSPANYTEIDVHERSYKTWRENFLSDAVTSGDREDLQTQMHVAFSTINKVFEMQLLTPEVQKLIKDKNQKFDLLIVEACPLVALGLTHVIKAPVIQMSSFGAFMHNIGTMGMPNHPIVHPTSVRQRVHNLTIWEKAVEIYNHIRLYRTLALCEEESDEMLRRVLGSDIPKLSELRNNVDFLFLNVHPIWELNRPSPPNVIYMGGLHQKPVKELPKDLKSYLDSSKHGVIYISFGTNVEPALLPPERIQKLINVFSKLPYDVLWKWNKDELPGRTENIRISKWLPQSDLLRHSKVKLFITQGGLQSTDEAITAGVPLIGIPMLGDQWYNVEQYAYHKIGLQLDMETLTEEKLDSAIRTILNDESTYRKNVAKLRTLMQDQPDTPLERAVWWTEYAIRHSGARHLRSPSANVSWYDYFELELAAYLFFALLTVLSAIVFVGYLLFSIFGQYKASIKIKRS</sequence>
<proteinExistence type="evidence at transcript level"/>
<protein>
    <recommendedName>
        <fullName evidence="5">UDP-glucuronosyltransferase</fullName>
        <ecNumber evidence="5">2.4.1.17</ecNumber>
    </recommendedName>
</protein>
<dbReference type="AlphaFoldDB" id="A0A7H1CRG6"/>
<dbReference type="EC" id="2.4.1.17" evidence="5"/>
<evidence type="ECO:0000256" key="4">
    <source>
        <dbReference type="RuleBase" id="RU003718"/>
    </source>
</evidence>
<accession>A0A7H1CRG6</accession>
<dbReference type="GO" id="GO:0015020">
    <property type="term" value="F:glucuronosyltransferase activity"/>
    <property type="evidence" value="ECO:0007669"/>
    <property type="project" value="UniProtKB-EC"/>
</dbReference>
<evidence type="ECO:0000256" key="2">
    <source>
        <dbReference type="ARBA" id="ARBA00022676"/>
    </source>
</evidence>
<evidence type="ECO:0000256" key="3">
    <source>
        <dbReference type="ARBA" id="ARBA00022679"/>
    </source>
</evidence>
<keyword evidence="5" id="KW-0812">Transmembrane</keyword>
<evidence type="ECO:0000256" key="5">
    <source>
        <dbReference type="RuleBase" id="RU362059"/>
    </source>
</evidence>
<comment type="catalytic activity">
    <reaction evidence="5">
        <text>glucuronate acceptor + UDP-alpha-D-glucuronate = acceptor beta-D-glucuronoside + UDP + H(+)</text>
        <dbReference type="Rhea" id="RHEA:21032"/>
        <dbReference type="ChEBI" id="CHEBI:15378"/>
        <dbReference type="ChEBI" id="CHEBI:58052"/>
        <dbReference type="ChEBI" id="CHEBI:58223"/>
        <dbReference type="ChEBI" id="CHEBI:132367"/>
        <dbReference type="ChEBI" id="CHEBI:132368"/>
        <dbReference type="EC" id="2.4.1.17"/>
    </reaction>
</comment>
<dbReference type="InterPro" id="IPR035595">
    <property type="entry name" value="UDP_glycos_trans_CS"/>
</dbReference>
<keyword evidence="3 4" id="KW-0808">Transferase</keyword>
<dbReference type="FunFam" id="3.40.50.2000:FF:000050">
    <property type="entry name" value="UDP-glucuronosyltransferase"/>
    <property type="match status" value="1"/>
</dbReference>
<dbReference type="Gene3D" id="3.40.50.2000">
    <property type="entry name" value="Glycogen Phosphorylase B"/>
    <property type="match status" value="2"/>
</dbReference>
<dbReference type="PANTHER" id="PTHR48043">
    <property type="entry name" value="EG:EG0003.4 PROTEIN-RELATED"/>
    <property type="match status" value="1"/>
</dbReference>
<dbReference type="PROSITE" id="PS00375">
    <property type="entry name" value="UDPGT"/>
    <property type="match status" value="1"/>
</dbReference>
<name>A0A7H1CRG6_OSTFU</name>
<evidence type="ECO:0000256" key="1">
    <source>
        <dbReference type="ARBA" id="ARBA00009995"/>
    </source>
</evidence>
<organism evidence="6">
    <name type="scientific">Ostrinia furnacalis</name>
    <name type="common">Asian corn borer</name>
    <dbReference type="NCBI Taxonomy" id="93504"/>
    <lineage>
        <taxon>Eukaryota</taxon>
        <taxon>Metazoa</taxon>
        <taxon>Ecdysozoa</taxon>
        <taxon>Arthropoda</taxon>
        <taxon>Hexapoda</taxon>
        <taxon>Insecta</taxon>
        <taxon>Pterygota</taxon>
        <taxon>Neoptera</taxon>
        <taxon>Endopterygota</taxon>
        <taxon>Lepidoptera</taxon>
        <taxon>Glossata</taxon>
        <taxon>Ditrysia</taxon>
        <taxon>Pyraloidea</taxon>
        <taxon>Crambidae</taxon>
        <taxon>Pyraustinae</taxon>
        <taxon>Ostrinia</taxon>
    </lineage>
</organism>
<comment type="subcellular location">
    <subcellularLocation>
        <location evidence="5">Membrane</location>
        <topology evidence="5">Single-pass membrane protein</topology>
    </subcellularLocation>
</comment>
<dbReference type="InterPro" id="IPR050271">
    <property type="entry name" value="UDP-glycosyltransferase"/>
</dbReference>
<dbReference type="SUPFAM" id="SSF53756">
    <property type="entry name" value="UDP-Glycosyltransferase/glycogen phosphorylase"/>
    <property type="match status" value="1"/>
</dbReference>
<dbReference type="GO" id="GO:0016020">
    <property type="term" value="C:membrane"/>
    <property type="evidence" value="ECO:0007669"/>
    <property type="project" value="UniProtKB-SubCell"/>
</dbReference>
<dbReference type="CDD" id="cd03784">
    <property type="entry name" value="GT1_Gtf-like"/>
    <property type="match status" value="1"/>
</dbReference>
<keyword evidence="5" id="KW-0732">Signal</keyword>
<dbReference type="Pfam" id="PF00201">
    <property type="entry name" value="UDPGT"/>
    <property type="match status" value="1"/>
</dbReference>
<dbReference type="PANTHER" id="PTHR48043:SF159">
    <property type="entry name" value="EG:EG0003.4 PROTEIN-RELATED"/>
    <property type="match status" value="1"/>
</dbReference>